<gene>
    <name evidence="2" type="ORF">GCM10023186_04950</name>
</gene>
<dbReference type="EMBL" id="BAABHA010000001">
    <property type="protein sequence ID" value="GAA4373927.1"/>
    <property type="molecule type" value="Genomic_DNA"/>
</dbReference>
<protein>
    <recommendedName>
        <fullName evidence="1">Methyltransferase type 12 domain-containing protein</fullName>
    </recommendedName>
</protein>
<sequence>MAVPNFDFAAAFYDPLARLVFGRTLLRAQQAVLRHGLPNTDAGRLLFIGGGTGQVLPELLTLRPMVQVVYVEASAAMLRRAEQHLRQSAPEQVARVQFVHGTEADLPPDARFDAILAFFLFDLFTPTELAELLHRLQQHATPKTQWLVADFAPPQRPWQRGLQWLMYQFFRRASGVSGRELPDIAGALQEIGLTRRWRQQWASGLVEAAVYSAE</sequence>
<comment type="caution">
    <text evidence="2">The sequence shown here is derived from an EMBL/GenBank/DDBJ whole genome shotgun (WGS) entry which is preliminary data.</text>
</comment>
<dbReference type="Proteomes" id="UP001500454">
    <property type="component" value="Unassembled WGS sequence"/>
</dbReference>
<dbReference type="InterPro" id="IPR029063">
    <property type="entry name" value="SAM-dependent_MTases_sf"/>
</dbReference>
<keyword evidence="3" id="KW-1185">Reference proteome</keyword>
<organism evidence="2 3">
    <name type="scientific">Hymenobacter koreensis</name>
    <dbReference type="NCBI Taxonomy" id="1084523"/>
    <lineage>
        <taxon>Bacteria</taxon>
        <taxon>Pseudomonadati</taxon>
        <taxon>Bacteroidota</taxon>
        <taxon>Cytophagia</taxon>
        <taxon>Cytophagales</taxon>
        <taxon>Hymenobacteraceae</taxon>
        <taxon>Hymenobacter</taxon>
    </lineage>
</organism>
<evidence type="ECO:0000259" key="1">
    <source>
        <dbReference type="Pfam" id="PF08242"/>
    </source>
</evidence>
<dbReference type="SUPFAM" id="SSF53335">
    <property type="entry name" value="S-adenosyl-L-methionine-dependent methyltransferases"/>
    <property type="match status" value="1"/>
</dbReference>
<evidence type="ECO:0000313" key="2">
    <source>
        <dbReference type="EMBL" id="GAA4373927.1"/>
    </source>
</evidence>
<feature type="domain" description="Methyltransferase type 12" evidence="1">
    <location>
        <begin position="48"/>
        <end position="142"/>
    </location>
</feature>
<dbReference type="RefSeq" id="WP_345221059.1">
    <property type="nucleotide sequence ID" value="NZ_BAABHA010000001.1"/>
</dbReference>
<evidence type="ECO:0000313" key="3">
    <source>
        <dbReference type="Proteomes" id="UP001500454"/>
    </source>
</evidence>
<accession>A0ABP8IUT7</accession>
<name>A0ABP8IUT7_9BACT</name>
<dbReference type="Gene3D" id="3.40.50.150">
    <property type="entry name" value="Vaccinia Virus protein VP39"/>
    <property type="match status" value="1"/>
</dbReference>
<proteinExistence type="predicted"/>
<reference evidence="3" key="1">
    <citation type="journal article" date="2019" name="Int. J. Syst. Evol. Microbiol.">
        <title>The Global Catalogue of Microorganisms (GCM) 10K type strain sequencing project: providing services to taxonomists for standard genome sequencing and annotation.</title>
        <authorList>
            <consortium name="The Broad Institute Genomics Platform"/>
            <consortium name="The Broad Institute Genome Sequencing Center for Infectious Disease"/>
            <person name="Wu L."/>
            <person name="Ma J."/>
        </authorList>
    </citation>
    <scope>NUCLEOTIDE SEQUENCE [LARGE SCALE GENOMIC DNA]</scope>
    <source>
        <strain evidence="3">JCM 17924</strain>
    </source>
</reference>
<dbReference type="InterPro" id="IPR013217">
    <property type="entry name" value="Methyltransf_12"/>
</dbReference>
<dbReference type="Pfam" id="PF08242">
    <property type="entry name" value="Methyltransf_12"/>
    <property type="match status" value="1"/>
</dbReference>